<reference evidence="6 7" key="1">
    <citation type="submission" date="2024-11" db="EMBL/GenBank/DDBJ databases">
        <title>Adaptive evolution of stress response genes in parasites aligns with host niche diversity.</title>
        <authorList>
            <person name="Hahn C."/>
            <person name="Resl P."/>
        </authorList>
    </citation>
    <scope>NUCLEOTIDE SEQUENCE [LARGE SCALE GENOMIC DNA]</scope>
    <source>
        <strain evidence="6">EGGRZ-B1_66</strain>
        <tissue evidence="6">Body</tissue>
    </source>
</reference>
<sequence>MRMLKAGWESRTGRGSSEFKGGYGLLRGYISTKVPETGDIAQAGFASLISPENSRLGFVQPYSFEGYNCLVMRFRGDGRTYRINFQYKSPFLEFHHDLHQFLLYTRGGPHWQIAKIPLHKFYVSNKTRLVQRQYSFQHAQISKMIITLMDGNPGPFSLEIDYVAFYNDGQLLNDSFNYEQYKNIS</sequence>
<evidence type="ECO:0000256" key="2">
    <source>
        <dbReference type="ARBA" id="ARBA00007884"/>
    </source>
</evidence>
<dbReference type="InterPro" id="IPR039131">
    <property type="entry name" value="NDUFAF1"/>
</dbReference>
<evidence type="ECO:0000256" key="3">
    <source>
        <dbReference type="ARBA" id="ARBA00023128"/>
    </source>
</evidence>
<evidence type="ECO:0000313" key="7">
    <source>
        <dbReference type="Proteomes" id="UP001626550"/>
    </source>
</evidence>
<dbReference type="GO" id="GO:0005739">
    <property type="term" value="C:mitochondrion"/>
    <property type="evidence" value="ECO:0007669"/>
    <property type="project" value="UniProtKB-SubCell"/>
</dbReference>
<dbReference type="PANTHER" id="PTHR13194">
    <property type="entry name" value="COMPLEX I INTERMEDIATE-ASSOCIATED PROTEIN 30"/>
    <property type="match status" value="1"/>
</dbReference>
<dbReference type="EMBL" id="JBJKFK010000532">
    <property type="protein sequence ID" value="KAL3316495.1"/>
    <property type="molecule type" value="Genomic_DNA"/>
</dbReference>
<comment type="caution">
    <text evidence="6">The sequence shown here is derived from an EMBL/GenBank/DDBJ whole genome shotgun (WGS) entry which is preliminary data.</text>
</comment>
<dbReference type="Pfam" id="PF08547">
    <property type="entry name" value="CIA30"/>
    <property type="match status" value="1"/>
</dbReference>
<proteinExistence type="inferred from homology"/>
<dbReference type="Proteomes" id="UP001626550">
    <property type="component" value="Unassembled WGS sequence"/>
</dbReference>
<comment type="similarity">
    <text evidence="2">Belongs to the CIA30 family.</text>
</comment>
<evidence type="ECO:0000256" key="4">
    <source>
        <dbReference type="ARBA" id="ARBA00023186"/>
    </source>
</evidence>
<evidence type="ECO:0000256" key="1">
    <source>
        <dbReference type="ARBA" id="ARBA00004173"/>
    </source>
</evidence>
<protein>
    <submittedName>
        <fullName evidence="6">Protein phosphatase methylesterase 1</fullName>
    </submittedName>
</protein>
<organism evidence="6 7">
    <name type="scientific">Cichlidogyrus casuarinus</name>
    <dbReference type="NCBI Taxonomy" id="1844966"/>
    <lineage>
        <taxon>Eukaryota</taxon>
        <taxon>Metazoa</taxon>
        <taxon>Spiralia</taxon>
        <taxon>Lophotrochozoa</taxon>
        <taxon>Platyhelminthes</taxon>
        <taxon>Monogenea</taxon>
        <taxon>Monopisthocotylea</taxon>
        <taxon>Dactylogyridea</taxon>
        <taxon>Ancyrocephalidae</taxon>
        <taxon>Cichlidogyrus</taxon>
    </lineage>
</organism>
<dbReference type="InterPro" id="IPR008979">
    <property type="entry name" value="Galactose-bd-like_sf"/>
</dbReference>
<evidence type="ECO:0000313" key="6">
    <source>
        <dbReference type="EMBL" id="KAL3316495.1"/>
    </source>
</evidence>
<dbReference type="InterPro" id="IPR013857">
    <property type="entry name" value="NADH-UbQ_OxRdtase-assoc_prot30"/>
</dbReference>
<keyword evidence="7" id="KW-1185">Reference proteome</keyword>
<keyword evidence="4" id="KW-0143">Chaperone</keyword>
<dbReference type="SUPFAM" id="SSF49785">
    <property type="entry name" value="Galactose-binding domain-like"/>
    <property type="match status" value="1"/>
</dbReference>
<dbReference type="AlphaFoldDB" id="A0ABD2QAA5"/>
<gene>
    <name evidence="6" type="primary">PPME1_1</name>
    <name evidence="6" type="ORF">Ciccas_004862</name>
</gene>
<keyword evidence="3" id="KW-0496">Mitochondrion</keyword>
<evidence type="ECO:0000259" key="5">
    <source>
        <dbReference type="Pfam" id="PF08547"/>
    </source>
</evidence>
<dbReference type="PANTHER" id="PTHR13194:SF18">
    <property type="entry name" value="COMPLEX I INTERMEDIATE-ASSOCIATED PROTEIN 30, MITOCHONDRIAL"/>
    <property type="match status" value="1"/>
</dbReference>
<accession>A0ABD2QAA5</accession>
<feature type="domain" description="NADH:ubiquinone oxidoreductase intermediate-associated protein 30" evidence="5">
    <location>
        <begin position="20"/>
        <end position="160"/>
    </location>
</feature>
<name>A0ABD2QAA5_9PLAT</name>
<comment type="subcellular location">
    <subcellularLocation>
        <location evidence="1">Mitochondrion</location>
    </subcellularLocation>
</comment>